<dbReference type="OrthoDB" id="10549055at2759"/>
<comment type="caution">
    <text evidence="2">The sequence shown here is derived from an EMBL/GenBank/DDBJ whole genome shotgun (WGS) entry which is preliminary data.</text>
</comment>
<dbReference type="Proteomes" id="UP000238274">
    <property type="component" value="Unassembled WGS sequence"/>
</dbReference>
<proteinExistence type="predicted"/>
<keyword evidence="3" id="KW-1185">Reference proteome</keyword>
<feature type="region of interest" description="Disordered" evidence="1">
    <location>
        <begin position="142"/>
        <end position="178"/>
    </location>
</feature>
<evidence type="ECO:0000313" key="3">
    <source>
        <dbReference type="Proteomes" id="UP000238274"/>
    </source>
</evidence>
<evidence type="ECO:0000313" key="2">
    <source>
        <dbReference type="EMBL" id="POW11530.1"/>
    </source>
</evidence>
<gene>
    <name evidence="2" type="ORF">PSHT_08444</name>
</gene>
<accession>A0A2S4VQ67</accession>
<sequence>MQDSETFIEFSTRARTLQSLLNFDTANSFGDFKLAECITFSLPRELQAKISDFRLLRQKPFDYSDFEDSVAGYFEHLPKRFNGRLMHATGTPLERSTSPTSSSLWRLHSYLDSIGCCHFCKKTCGSEPGACRGQIDKKYTDIPASFVTPPKPTDYKPPKPWASPSSAGKATHPPAGRPPYWSSTVAGVEELPGHFNYDSAAVEAVQIVGKDFPEDDDNSSFYPELSAADISAYRAIDTVTASVQGVVIADEDLSLIEHVSHGLASIAVNDEELNNIIDEELSLTKEDEHRLAIDEGYVHSPLPSRLAFHPVQVSVNLRHRLSSGVPIRLLANRSTYALSFIRQHQMTQATTVVPFPLVESSSQSSYDSSPGLPLSSPSQRCFIILRSSPSSVENPDLSLSELGENPDLSLSELEIHTLVLELLQGSTLALSQCHSPTLSEGLNGVLTLVPRKKDFVVGTSAIGPLLGITSPTTSVTAIPSKSSVSLSLL</sequence>
<reference evidence="3" key="2">
    <citation type="journal article" date="2018" name="BMC Genomics">
        <title>Genomic insights into host adaptation between the wheat stripe rust pathogen (Puccinia striiformis f. sp. tritici) and the barley stripe rust pathogen (Puccinia striiformis f. sp. hordei).</title>
        <authorList>
            <person name="Xia C."/>
            <person name="Wang M."/>
            <person name="Yin C."/>
            <person name="Cornejo O.E."/>
            <person name="Hulbert S.H."/>
            <person name="Chen X."/>
        </authorList>
    </citation>
    <scope>NUCLEOTIDE SEQUENCE [LARGE SCALE GENOMIC DNA]</scope>
    <source>
        <strain evidence="3">93TX-2</strain>
    </source>
</reference>
<reference evidence="2 3" key="1">
    <citation type="submission" date="2017-12" db="EMBL/GenBank/DDBJ databases">
        <title>Gene loss provides genomic basis for host adaptation in cereal stripe rust fungi.</title>
        <authorList>
            <person name="Xia C."/>
        </authorList>
    </citation>
    <scope>NUCLEOTIDE SEQUENCE [LARGE SCALE GENOMIC DNA]</scope>
    <source>
        <strain evidence="2 3">93TX-2</strain>
    </source>
</reference>
<dbReference type="VEuPathDB" id="FungiDB:PSTT_04756"/>
<name>A0A2S4VQ67_9BASI</name>
<evidence type="ECO:0000256" key="1">
    <source>
        <dbReference type="SAM" id="MobiDB-lite"/>
    </source>
</evidence>
<organism evidence="2 3">
    <name type="scientific">Puccinia striiformis</name>
    <dbReference type="NCBI Taxonomy" id="27350"/>
    <lineage>
        <taxon>Eukaryota</taxon>
        <taxon>Fungi</taxon>
        <taxon>Dikarya</taxon>
        <taxon>Basidiomycota</taxon>
        <taxon>Pucciniomycotina</taxon>
        <taxon>Pucciniomycetes</taxon>
        <taxon>Pucciniales</taxon>
        <taxon>Pucciniaceae</taxon>
        <taxon>Puccinia</taxon>
    </lineage>
</organism>
<dbReference type="VEuPathDB" id="FungiDB:PSHT_08444"/>
<dbReference type="EMBL" id="PKSM01000110">
    <property type="protein sequence ID" value="POW11530.1"/>
    <property type="molecule type" value="Genomic_DNA"/>
</dbReference>
<protein>
    <submittedName>
        <fullName evidence="2">Uncharacterized protein</fullName>
    </submittedName>
</protein>
<reference evidence="3" key="3">
    <citation type="journal article" date="2018" name="Mol. Plant Microbe Interact.">
        <title>Genome sequence resources for the wheat stripe rust pathogen (Puccinia striiformis f. sp. tritici) and the barley stripe rust pathogen (Puccinia striiformis f. sp. hordei).</title>
        <authorList>
            <person name="Xia C."/>
            <person name="Wang M."/>
            <person name="Yin C."/>
            <person name="Cornejo O.E."/>
            <person name="Hulbert S.H."/>
            <person name="Chen X."/>
        </authorList>
    </citation>
    <scope>NUCLEOTIDE SEQUENCE [LARGE SCALE GENOMIC DNA]</scope>
    <source>
        <strain evidence="3">93TX-2</strain>
    </source>
</reference>
<dbReference type="VEuPathDB" id="FungiDB:PSTT_01164"/>
<dbReference type="AlphaFoldDB" id="A0A2S4VQ67"/>